<evidence type="ECO:0000256" key="2">
    <source>
        <dbReference type="ARBA" id="ARBA00012274"/>
    </source>
</evidence>
<proteinExistence type="inferred from homology"/>
<evidence type="ECO:0000256" key="4">
    <source>
        <dbReference type="ARBA" id="ARBA00022741"/>
    </source>
</evidence>
<keyword evidence="9" id="KW-1185">Reference proteome</keyword>
<dbReference type="GO" id="GO:0000166">
    <property type="term" value="F:nucleotide binding"/>
    <property type="evidence" value="ECO:0007669"/>
    <property type="project" value="UniProtKB-KW"/>
</dbReference>
<gene>
    <name evidence="8" type="ORF">Tasa_024_026</name>
</gene>
<reference evidence="8 9" key="1">
    <citation type="submission" date="2012-10" db="EMBL/GenBank/DDBJ databases">
        <title>Genome sequencing of Tanticharoenia sakaeratensis NBRC 103193.</title>
        <authorList>
            <person name="Azuma Y."/>
            <person name="Hadano H."/>
            <person name="Hirakawa H."/>
            <person name="Matsushita K."/>
        </authorList>
    </citation>
    <scope>NUCLEOTIDE SEQUENCE [LARGE SCALE GENOMIC DNA]</scope>
    <source>
        <strain evidence="8 9">NBRC 103193</strain>
    </source>
</reference>
<evidence type="ECO:0000256" key="6">
    <source>
        <dbReference type="SAM" id="MobiDB-lite"/>
    </source>
</evidence>
<dbReference type="GO" id="GO:0004748">
    <property type="term" value="F:ribonucleoside-diphosphate reductase activity, thioredoxin disulfide as acceptor"/>
    <property type="evidence" value="ECO:0007669"/>
    <property type="project" value="UniProtKB-EC"/>
</dbReference>
<dbReference type="RefSeq" id="WP_048849100.1">
    <property type="nucleotide sequence ID" value="NZ_BALE01000024.1"/>
</dbReference>
<comment type="catalytic activity">
    <reaction evidence="5">
        <text>a 2'-deoxyribonucleoside 5'-diphosphate + [thioredoxin]-disulfide + H2O = a ribonucleoside 5'-diphosphate + [thioredoxin]-dithiol</text>
        <dbReference type="Rhea" id="RHEA:23252"/>
        <dbReference type="Rhea" id="RHEA-COMP:10698"/>
        <dbReference type="Rhea" id="RHEA-COMP:10700"/>
        <dbReference type="ChEBI" id="CHEBI:15377"/>
        <dbReference type="ChEBI" id="CHEBI:29950"/>
        <dbReference type="ChEBI" id="CHEBI:50058"/>
        <dbReference type="ChEBI" id="CHEBI:57930"/>
        <dbReference type="ChEBI" id="CHEBI:73316"/>
        <dbReference type="EC" id="1.17.4.1"/>
    </reaction>
</comment>
<comment type="caution">
    <text evidence="8">The sequence shown here is derived from an EMBL/GenBank/DDBJ whole genome shotgun (WGS) entry which is preliminary data.</text>
</comment>
<dbReference type="STRING" id="1231623.Tasa_024_026"/>
<name>A0A0D6MMA4_9PROT</name>
<comment type="similarity">
    <text evidence="1">Belongs to the ribonucleoside diphosphate reductase class-2 family.</text>
</comment>
<evidence type="ECO:0000259" key="7">
    <source>
        <dbReference type="Pfam" id="PF12637"/>
    </source>
</evidence>
<keyword evidence="4" id="KW-0547">Nucleotide-binding</keyword>
<dbReference type="Pfam" id="PF12637">
    <property type="entry name" value="TSCPD"/>
    <property type="match status" value="1"/>
</dbReference>
<sequence length="521" mass="54427">MTAKSPAPARSYWTGVRMRSVRLGVDPDDPSPRTVTLPEAWDDDAASALVELAGPGTRPVRLSVEAGRWIDMLDGEAATADDRATLRAAGRTLSCLLLLRQVAPTRALWERRTDRRPGFVLNLAAFVQDGVFAAEQFVATLRLLCDVLRRIEAAEGAMRNGELPLLAPLPPTAAPGGDAPSARAGEMLLTNLDACLASLGLDYDSDEGRDAACALASLATSVARQGAGPVPLPPSACPIPGLGMIAAGIRDAADQDEDRPRLALVETGFSAPGPIDALLGVEACGLAPIFSALTPDGALRPSTLHRLAHHGYTPETALAASLAGASPLTLPGPLAHGAMHRALAGFVDRMPARPEPGVAEATPSTLARGIRRPLPARHGGFTQRASVGGHRLYLRTGEYDDGSLGEVSITPARESPMARGLLDCIGQAVSIGLQYGAPLDAFVERFAHTSFGPAGTVEGDPVAAYATSLLDYAFRALSDAYLGRRLPDAAPQETAVEDPDPMLPLGLPADAPRNPKLRLVS</sequence>
<dbReference type="AlphaFoldDB" id="A0A0D6MMA4"/>
<organism evidence="8 9">
    <name type="scientific">Tanticharoenia sakaeratensis NBRC 103193</name>
    <dbReference type="NCBI Taxonomy" id="1231623"/>
    <lineage>
        <taxon>Bacteria</taxon>
        <taxon>Pseudomonadati</taxon>
        <taxon>Pseudomonadota</taxon>
        <taxon>Alphaproteobacteria</taxon>
        <taxon>Acetobacterales</taxon>
        <taxon>Acetobacteraceae</taxon>
        <taxon>Tanticharoenia</taxon>
    </lineage>
</organism>
<evidence type="ECO:0000313" key="8">
    <source>
        <dbReference type="EMBL" id="GAN54560.1"/>
    </source>
</evidence>
<dbReference type="Proteomes" id="UP000032679">
    <property type="component" value="Unassembled WGS sequence"/>
</dbReference>
<evidence type="ECO:0000256" key="5">
    <source>
        <dbReference type="ARBA" id="ARBA00047754"/>
    </source>
</evidence>
<accession>A0A0D6MMA4</accession>
<dbReference type="OrthoDB" id="9762933at2"/>
<evidence type="ECO:0000256" key="3">
    <source>
        <dbReference type="ARBA" id="ARBA00022634"/>
    </source>
</evidence>
<dbReference type="EC" id="1.17.4.1" evidence="2"/>
<dbReference type="GO" id="GO:0071897">
    <property type="term" value="P:DNA biosynthetic process"/>
    <property type="evidence" value="ECO:0007669"/>
    <property type="project" value="UniProtKB-KW"/>
</dbReference>
<protein>
    <recommendedName>
        <fullName evidence="2">ribonucleoside-diphosphate reductase</fullName>
        <ecNumber evidence="2">1.17.4.1</ecNumber>
    </recommendedName>
</protein>
<evidence type="ECO:0000256" key="1">
    <source>
        <dbReference type="ARBA" id="ARBA00007405"/>
    </source>
</evidence>
<keyword evidence="3" id="KW-0237">DNA synthesis</keyword>
<dbReference type="EMBL" id="BALE01000024">
    <property type="protein sequence ID" value="GAN54560.1"/>
    <property type="molecule type" value="Genomic_DNA"/>
</dbReference>
<evidence type="ECO:0000313" key="9">
    <source>
        <dbReference type="Proteomes" id="UP000032679"/>
    </source>
</evidence>
<dbReference type="InterPro" id="IPR024434">
    <property type="entry name" value="TSCPD_dom"/>
</dbReference>
<feature type="region of interest" description="Disordered" evidence="6">
    <location>
        <begin position="491"/>
        <end position="521"/>
    </location>
</feature>
<feature type="domain" description="TSCPD" evidence="7">
    <location>
        <begin position="375"/>
        <end position="481"/>
    </location>
</feature>